<keyword evidence="2" id="KW-0472">Membrane</keyword>
<evidence type="ECO:0000313" key="4">
    <source>
        <dbReference type="Proteomes" id="UP000003987"/>
    </source>
</evidence>
<feature type="region of interest" description="Disordered" evidence="1">
    <location>
        <begin position="1"/>
        <end position="64"/>
    </location>
</feature>
<keyword evidence="2" id="KW-0812">Transmembrane</keyword>
<dbReference type="eggNOG" id="ENOG5030AP7">
    <property type="taxonomic scope" value="Bacteria"/>
</dbReference>
<dbReference type="Proteomes" id="UP000003987">
    <property type="component" value="Unassembled WGS sequence"/>
</dbReference>
<feature type="transmembrane region" description="Helical" evidence="2">
    <location>
        <begin position="78"/>
        <end position="99"/>
    </location>
</feature>
<gene>
    <name evidence="3" type="ORF">HMPREF0501_00028</name>
</gene>
<reference evidence="3 4" key="1">
    <citation type="submission" date="2009-06" db="EMBL/GenBank/DDBJ databases">
        <title>The Genome Sequence of Lactobacillus coleohominis strain 101-4-CHN.</title>
        <authorList>
            <consortium name="The Broad Institute Genome Sequencing Platform"/>
            <person name="Ward D."/>
            <person name="Young S.K."/>
            <person name="Zeng Q."/>
            <person name="Koehrsen M."/>
            <person name="Alvarado L."/>
            <person name="Berlin A."/>
            <person name="Borenstein D."/>
            <person name="Chen Z."/>
            <person name="Engels R."/>
            <person name="Freedman E."/>
            <person name="Gellesch M."/>
            <person name="Goldberg J."/>
            <person name="Griggs A."/>
            <person name="Gujja S."/>
            <person name="Heiman D."/>
            <person name="Hepburn T."/>
            <person name="Howarth C."/>
            <person name="Jen D."/>
            <person name="Larson L."/>
            <person name="Lewis B."/>
            <person name="Mehta T."/>
            <person name="Park D."/>
            <person name="Pearson M."/>
            <person name="Roberts A."/>
            <person name="Saif S."/>
            <person name="Shea T."/>
            <person name="Shenoy N."/>
            <person name="Sisk P."/>
            <person name="Stolte C."/>
            <person name="Sykes S."/>
            <person name="Walk T."/>
            <person name="White J."/>
            <person name="Yandava C."/>
            <person name="Liu Y."/>
            <person name="Xu Q."/>
            <person name="Lander E."/>
            <person name="Nusbaum C."/>
            <person name="Galagan J."/>
            <person name="Birren B."/>
        </authorList>
    </citation>
    <scope>NUCLEOTIDE SEQUENCE [LARGE SCALE GENOMIC DNA]</scope>
    <source>
        <strain evidence="3 4">101-4-CHN</strain>
    </source>
</reference>
<feature type="compositionally biased region" description="Basic and acidic residues" evidence="1">
    <location>
        <begin position="1"/>
        <end position="17"/>
    </location>
</feature>
<keyword evidence="2" id="KW-1133">Transmembrane helix</keyword>
<accession>C7XTE3</accession>
<name>C7XTE3_9LACO</name>
<dbReference type="RefSeq" id="WP_006915764.1">
    <property type="nucleotide sequence ID" value="NZ_GG698802.1"/>
</dbReference>
<proteinExistence type="predicted"/>
<evidence type="ECO:0000256" key="2">
    <source>
        <dbReference type="SAM" id="Phobius"/>
    </source>
</evidence>
<keyword evidence="4" id="KW-1185">Reference proteome</keyword>
<dbReference type="STRING" id="575594.HMPREF0501_00028"/>
<feature type="compositionally biased region" description="Polar residues" evidence="1">
    <location>
        <begin position="18"/>
        <end position="33"/>
    </location>
</feature>
<dbReference type="HOGENOM" id="CLU_180703_0_0_9"/>
<dbReference type="EMBL" id="GG698802">
    <property type="protein sequence ID" value="EEU30623.1"/>
    <property type="molecule type" value="Genomic_DNA"/>
</dbReference>
<protein>
    <submittedName>
        <fullName evidence="3">Uncharacterized protein</fullName>
    </submittedName>
</protein>
<evidence type="ECO:0000313" key="3">
    <source>
        <dbReference type="EMBL" id="EEU30623.1"/>
    </source>
</evidence>
<organism evidence="3 4">
    <name type="scientific">Limosilactobacillus coleohominis 101-4-CHN</name>
    <dbReference type="NCBI Taxonomy" id="575594"/>
    <lineage>
        <taxon>Bacteria</taxon>
        <taxon>Bacillati</taxon>
        <taxon>Bacillota</taxon>
        <taxon>Bacilli</taxon>
        <taxon>Lactobacillales</taxon>
        <taxon>Lactobacillaceae</taxon>
        <taxon>Limosilactobacillus</taxon>
    </lineage>
</organism>
<sequence>MSEEHQMTRREYREQQAHRIQQPLQHSDSQDQSNLDDRPLIQKDSTNQESPYLSREESLAAQQATITEEKTNRLRKKLNHIMIGLVIAIILVYLVLFFVG</sequence>
<evidence type="ECO:0000256" key="1">
    <source>
        <dbReference type="SAM" id="MobiDB-lite"/>
    </source>
</evidence>
<dbReference type="AlphaFoldDB" id="C7XTE3"/>